<dbReference type="AlphaFoldDB" id="A0AAD1XLL9"/>
<evidence type="ECO:0000313" key="3">
    <source>
        <dbReference type="Proteomes" id="UP001295684"/>
    </source>
</evidence>
<reference evidence="2" key="1">
    <citation type="submission" date="2023-07" db="EMBL/GenBank/DDBJ databases">
        <authorList>
            <consortium name="AG Swart"/>
            <person name="Singh M."/>
            <person name="Singh A."/>
            <person name="Seah K."/>
            <person name="Emmerich C."/>
        </authorList>
    </citation>
    <scope>NUCLEOTIDE SEQUENCE</scope>
    <source>
        <strain evidence="2">DP1</strain>
    </source>
</reference>
<comment type="caution">
    <text evidence="2">The sequence shown here is derived from an EMBL/GenBank/DDBJ whole genome shotgun (WGS) entry which is preliminary data.</text>
</comment>
<dbReference type="EMBL" id="CAMPGE010016342">
    <property type="protein sequence ID" value="CAI2374909.1"/>
    <property type="molecule type" value="Genomic_DNA"/>
</dbReference>
<protein>
    <submittedName>
        <fullName evidence="2">Uncharacterized protein</fullName>
    </submittedName>
</protein>
<evidence type="ECO:0000256" key="1">
    <source>
        <dbReference type="SAM" id="MobiDB-lite"/>
    </source>
</evidence>
<proteinExistence type="predicted"/>
<feature type="region of interest" description="Disordered" evidence="1">
    <location>
        <begin position="536"/>
        <end position="559"/>
    </location>
</feature>
<feature type="compositionally biased region" description="Basic and acidic residues" evidence="1">
    <location>
        <begin position="548"/>
        <end position="559"/>
    </location>
</feature>
<feature type="region of interest" description="Disordered" evidence="1">
    <location>
        <begin position="625"/>
        <end position="652"/>
    </location>
</feature>
<feature type="region of interest" description="Disordered" evidence="1">
    <location>
        <begin position="869"/>
        <end position="891"/>
    </location>
</feature>
<sequence length="891" mass="103213">MDVTSQMPFSPEFRDKLKEKINKTGFDLSYDQKLIRTASQFRKEFEKLFPRKPIKGKLSKIRKKVRKRQKQRSESLKDSYRFINHSNINNLSSNPNFIASKLSQNQMDIARNYNNSQDFLISELHNGSKCTERMNQNSFMTTNRDLSGGIYPEQNSNRDFVDAISCTHTKRQLDFPQNTNDLYHELNNSTEHKEGSRKDSFLISPNKKMRIISTLGGTCKGNCITSQRRSGSMPDKVTSPHSKKRSPNKFFTKRKAHMLGNKMTRESKESSASAIRLGCKPTSGKPGALKRYCSSQEQLTSRPVEKEQKYRKNKPESQLYNYINQRLLIAHNDSCERHNCYCSHRKIKATKPKKITNFKKKIISRISNNIIRNTWDCFQTDALSCNTFIEQHDQSEQASKTSNRDWNKRYYLKTKSFMFKDSAKSPKIMVDIKLMNCGIGSKKEKQPLSSTKPIKIFRNKSKISNYLKKRASGMKLHRISKKNLNQSPENTGYITNLKNISRISTSPSQMRSSNYIFERKRTATAPKEKLKIRKKNTRKFKKKGSPKRTKDNDNLESKEIEIFNINEENTTPDNNQEYREYNSPTPDVCHSKLDAGFDDLEIKTQDDRVNIINIDIDLKKTKKVTPLNLPSDKNNSLASNEEEKRPLQSPKVMANASTSPLLQRNAKTFKNIAVSTKDVDNNTFEIRKSRLFQIYIKNDPLYGNLSEHVYNDYDQQNILSPHDANSALIKVKLIVQRQDKGIHEEIDSTFVNSYFRIGMTTLEYLMNICSMKDYYKKVQASYTDDTLANSIKTLIRIKKMYKIIDVLANIFKLIIQKDKLDDSDLDQNRQLEEIIRDQISTKFKEGPFKMWIDGLKELLQYSTNISSAKGISSETNDKQLSPSNEESTQRN</sequence>
<organism evidence="2 3">
    <name type="scientific">Euplotes crassus</name>
    <dbReference type="NCBI Taxonomy" id="5936"/>
    <lineage>
        <taxon>Eukaryota</taxon>
        <taxon>Sar</taxon>
        <taxon>Alveolata</taxon>
        <taxon>Ciliophora</taxon>
        <taxon>Intramacronucleata</taxon>
        <taxon>Spirotrichea</taxon>
        <taxon>Hypotrichia</taxon>
        <taxon>Euplotida</taxon>
        <taxon>Euplotidae</taxon>
        <taxon>Moneuplotes</taxon>
    </lineage>
</organism>
<feature type="region of interest" description="Disordered" evidence="1">
    <location>
        <begin position="223"/>
        <end position="247"/>
    </location>
</feature>
<gene>
    <name evidence="2" type="ORF">ECRASSUSDP1_LOCUS16267</name>
</gene>
<name>A0AAD1XLL9_EUPCR</name>
<feature type="compositionally biased region" description="Basic residues" evidence="1">
    <location>
        <begin position="536"/>
        <end position="547"/>
    </location>
</feature>
<evidence type="ECO:0000313" key="2">
    <source>
        <dbReference type="EMBL" id="CAI2374909.1"/>
    </source>
</evidence>
<dbReference type="Proteomes" id="UP001295684">
    <property type="component" value="Unassembled WGS sequence"/>
</dbReference>
<keyword evidence="3" id="KW-1185">Reference proteome</keyword>
<accession>A0AAD1XLL9</accession>